<dbReference type="RefSeq" id="WP_097079732.1">
    <property type="nucleotide sequence ID" value="NZ_BAABHT010000016.1"/>
</dbReference>
<feature type="transmembrane region" description="Helical" evidence="1">
    <location>
        <begin position="189"/>
        <end position="209"/>
    </location>
</feature>
<feature type="transmembrane region" description="Helical" evidence="1">
    <location>
        <begin position="221"/>
        <end position="239"/>
    </location>
</feature>
<evidence type="ECO:0000256" key="1">
    <source>
        <dbReference type="SAM" id="Phobius"/>
    </source>
</evidence>
<keyword evidence="1" id="KW-0472">Membrane</keyword>
<proteinExistence type="predicted"/>
<feature type="transmembrane region" description="Helical" evidence="1">
    <location>
        <begin position="274"/>
        <end position="293"/>
    </location>
</feature>
<name>A0A240EBR3_9GAMM</name>
<dbReference type="InterPro" id="IPR029021">
    <property type="entry name" value="Prot-tyrosine_phosphatase-like"/>
</dbReference>
<dbReference type="Gene3D" id="3.90.190.10">
    <property type="entry name" value="Protein tyrosine phosphatase superfamily"/>
    <property type="match status" value="1"/>
</dbReference>
<protein>
    <submittedName>
        <fullName evidence="3">Dual specificity phosphatase, catalytic domain</fullName>
    </submittedName>
</protein>
<gene>
    <name evidence="3" type="ORF">SAMN05421731_10763</name>
</gene>
<dbReference type="InterPro" id="IPR000387">
    <property type="entry name" value="Tyr_Pase_dom"/>
</dbReference>
<dbReference type="PROSITE" id="PS50056">
    <property type="entry name" value="TYR_PHOSPHATASE_2"/>
    <property type="match status" value="1"/>
</dbReference>
<dbReference type="InterPro" id="IPR000340">
    <property type="entry name" value="Dual-sp_phosphatase_cat-dom"/>
</dbReference>
<feature type="transmembrane region" description="Helical" evidence="1">
    <location>
        <begin position="245"/>
        <end position="262"/>
    </location>
</feature>
<feature type="transmembrane region" description="Helical" evidence="1">
    <location>
        <begin position="163"/>
        <end position="183"/>
    </location>
</feature>
<feature type="transmembrane region" description="Helical" evidence="1">
    <location>
        <begin position="52"/>
        <end position="78"/>
    </location>
</feature>
<feature type="transmembrane region" description="Helical" evidence="1">
    <location>
        <begin position="12"/>
        <end position="32"/>
    </location>
</feature>
<dbReference type="PANTHER" id="PTHR47216:SF4">
    <property type="entry name" value="OS01G0859400 PROTEIN"/>
    <property type="match status" value="1"/>
</dbReference>
<sequence>MLINMPQRGVWLYGVLWLCFLAPFFFLTYGFTNQYASGLTDVPVIVFAWEQYIPLWAWTIVPYWSIDLFYGLSLLLCLSKHELRQQVLRLVSAQVIAITCFLLFPLRFSFERPELDGFFGLWFDVLMGFDKPFNQAPSLHIILLVIIWDFYRRHVTAKWRWLVHGWSVLIGLSVLTTWQHHFIDIPTGLLVGALCLWLFPLQGFSPLRIGRQSFTTKHLKLGIFYLCAAQGLAALAYSIQSWALWLFYPAMSLLLVALAYLLRQPTVFQKQPDGRLTVASYLLLSPYLLFAWMNSRLWTRKHADDSFILKHNNIEIYLGRIPTQQHARQYQSLFDCCAELPHHKVEHQCYEAFYSLDLIPIQHQQFPEAVARFNHIIRHMTQQNQTQQNQTQQTKNGQTQQQPTQKVLIYCALGYSRSCSILIAWLIDQGIVASAQQGLALVQQQRPWVVLKPTHLSELEQWRKHYGSNTFSA</sequence>
<dbReference type="EMBL" id="OANT01000007">
    <property type="protein sequence ID" value="SNX45976.1"/>
    <property type="molecule type" value="Genomic_DNA"/>
</dbReference>
<feature type="transmembrane region" description="Helical" evidence="1">
    <location>
        <begin position="133"/>
        <end position="151"/>
    </location>
</feature>
<feature type="transmembrane region" description="Helical" evidence="1">
    <location>
        <begin position="90"/>
        <end position="110"/>
    </location>
</feature>
<organism evidence="3 4">
    <name type="scientific">Acinetobacter puyangensis</name>
    <dbReference type="NCBI Taxonomy" id="1096779"/>
    <lineage>
        <taxon>Bacteria</taxon>
        <taxon>Pseudomonadati</taxon>
        <taxon>Pseudomonadota</taxon>
        <taxon>Gammaproteobacteria</taxon>
        <taxon>Moraxellales</taxon>
        <taxon>Moraxellaceae</taxon>
        <taxon>Acinetobacter</taxon>
    </lineage>
</organism>
<dbReference type="SUPFAM" id="SSF52799">
    <property type="entry name" value="(Phosphotyrosine protein) phosphatases II"/>
    <property type="match status" value="1"/>
</dbReference>
<feature type="domain" description="Tyrosine specific protein phosphatases" evidence="2">
    <location>
        <begin position="371"/>
        <end position="457"/>
    </location>
</feature>
<dbReference type="PANTHER" id="PTHR47216">
    <property type="match status" value="1"/>
</dbReference>
<keyword evidence="1" id="KW-1133">Transmembrane helix</keyword>
<evidence type="ECO:0000259" key="2">
    <source>
        <dbReference type="PROSITE" id="PS50056"/>
    </source>
</evidence>
<dbReference type="CDD" id="cd03386">
    <property type="entry name" value="PAP2_Aur1_like"/>
    <property type="match status" value="1"/>
</dbReference>
<dbReference type="Proteomes" id="UP000219042">
    <property type="component" value="Unassembled WGS sequence"/>
</dbReference>
<evidence type="ECO:0000313" key="4">
    <source>
        <dbReference type="Proteomes" id="UP000219042"/>
    </source>
</evidence>
<keyword evidence="4" id="KW-1185">Reference proteome</keyword>
<keyword evidence="1" id="KW-0812">Transmembrane</keyword>
<dbReference type="OrthoDB" id="256494at2"/>
<dbReference type="AlphaFoldDB" id="A0A240EBR3"/>
<accession>A0A240EBR3</accession>
<dbReference type="Pfam" id="PF00782">
    <property type="entry name" value="DSPc"/>
    <property type="match status" value="1"/>
</dbReference>
<evidence type="ECO:0000313" key="3">
    <source>
        <dbReference type="EMBL" id="SNX45976.1"/>
    </source>
</evidence>
<reference evidence="4" key="1">
    <citation type="submission" date="2016-09" db="EMBL/GenBank/DDBJ databases">
        <authorList>
            <person name="Varghese N."/>
            <person name="Submissions S."/>
        </authorList>
    </citation>
    <scope>NUCLEOTIDE SEQUENCE [LARGE SCALE GENOMIC DNA]</scope>
    <source>
        <strain evidence="4">ANC 4466</strain>
    </source>
</reference>